<organism evidence="1">
    <name type="scientific">Siphoviridae sp. ctpGU1</name>
    <dbReference type="NCBI Taxonomy" id="2823601"/>
    <lineage>
        <taxon>Viruses</taxon>
        <taxon>Duplodnaviria</taxon>
        <taxon>Heunggongvirae</taxon>
        <taxon>Uroviricota</taxon>
        <taxon>Caudoviricetes</taxon>
    </lineage>
</organism>
<name>A0A8S5LBR5_9CAUD</name>
<evidence type="ECO:0000313" key="1">
    <source>
        <dbReference type="EMBL" id="DAD67444.1"/>
    </source>
</evidence>
<sequence>MSYLTLEEFKELGFAEIEEFSELKVKAEMAVDLYTNYFYQNNNLEDDFPPRKHAVKLAIANQIRYLNETGILTAEDKHSLCSLSIGRTTVNYGGSGTSPAKFEASKYNLALDTMNLLKSVGFGYRGVCYDR</sequence>
<accession>A0A8S5LBR5</accession>
<reference evidence="1" key="1">
    <citation type="journal article" date="2021" name="Proc. Natl. Acad. Sci. U.S.A.">
        <title>A Catalog of Tens of Thousands of Viruses from Human Metagenomes Reveals Hidden Associations with Chronic Diseases.</title>
        <authorList>
            <person name="Tisza M.J."/>
            <person name="Buck C.B."/>
        </authorList>
    </citation>
    <scope>NUCLEOTIDE SEQUENCE</scope>
    <source>
        <strain evidence="1">CtpGU1</strain>
    </source>
</reference>
<protein>
    <submittedName>
        <fullName evidence="1">Head Tail Connector Protein</fullName>
    </submittedName>
</protein>
<dbReference type="EMBL" id="BK014677">
    <property type="protein sequence ID" value="DAD67444.1"/>
    <property type="molecule type" value="Genomic_DNA"/>
</dbReference>
<proteinExistence type="predicted"/>